<dbReference type="GeneID" id="28725369"/>
<evidence type="ECO:0000256" key="3">
    <source>
        <dbReference type="ARBA" id="ARBA00022763"/>
    </source>
</evidence>
<dbReference type="AlphaFoldDB" id="A0A0X8HV20"/>
<keyword evidence="5" id="KW-0234">DNA repair</keyword>
<keyword evidence="8" id="KW-1185">Reference proteome</keyword>
<dbReference type="RefSeq" id="XP_017989037.1">
    <property type="nucleotide sequence ID" value="XM_018133800.1"/>
</dbReference>
<dbReference type="CDD" id="cd22921">
    <property type="entry name" value="HFD_CENP-X"/>
    <property type="match status" value="1"/>
</dbReference>
<evidence type="ECO:0000256" key="2">
    <source>
        <dbReference type="ARBA" id="ARBA00009359"/>
    </source>
</evidence>
<evidence type="ECO:0000256" key="4">
    <source>
        <dbReference type="ARBA" id="ARBA00023125"/>
    </source>
</evidence>
<dbReference type="PANTHER" id="PTHR28680">
    <property type="entry name" value="CENTROMERE PROTEIN X"/>
    <property type="match status" value="1"/>
</dbReference>
<dbReference type="Pfam" id="PF09415">
    <property type="entry name" value="CENP-X"/>
    <property type="match status" value="1"/>
</dbReference>
<sequence length="86" mass="9754">MVDSTEKGIPGDTIARVFETCSFTQDDTRITEDTVMLVEKYMRLFIREAALRSLENKEVLNDVKAENPVLQHGDLERISGVLLLDL</sequence>
<dbReference type="GO" id="GO:0051382">
    <property type="term" value="P:kinetochore assembly"/>
    <property type="evidence" value="ECO:0007669"/>
    <property type="project" value="InterPro"/>
</dbReference>
<evidence type="ECO:0000256" key="5">
    <source>
        <dbReference type="ARBA" id="ARBA00023204"/>
    </source>
</evidence>
<dbReference type="GO" id="GO:0031297">
    <property type="term" value="P:replication fork processing"/>
    <property type="evidence" value="ECO:0007669"/>
    <property type="project" value="TreeGrafter"/>
</dbReference>
<dbReference type="InterPro" id="IPR018552">
    <property type="entry name" value="CENP-X"/>
</dbReference>
<dbReference type="Gene3D" id="1.10.20.10">
    <property type="entry name" value="Histone, subunit A"/>
    <property type="match status" value="1"/>
</dbReference>
<keyword evidence="6" id="KW-0539">Nucleus</keyword>
<dbReference type="PANTHER" id="PTHR28680:SF1">
    <property type="entry name" value="CENTROMERE PROTEIN X"/>
    <property type="match status" value="1"/>
</dbReference>
<organism evidence="7 8">
    <name type="scientific">Eremothecium sinecaudum</name>
    <dbReference type="NCBI Taxonomy" id="45286"/>
    <lineage>
        <taxon>Eukaryota</taxon>
        <taxon>Fungi</taxon>
        <taxon>Dikarya</taxon>
        <taxon>Ascomycota</taxon>
        <taxon>Saccharomycotina</taxon>
        <taxon>Saccharomycetes</taxon>
        <taxon>Saccharomycetales</taxon>
        <taxon>Saccharomycetaceae</taxon>
        <taxon>Eremothecium</taxon>
    </lineage>
</organism>
<comment type="similarity">
    <text evidence="2">Belongs to the CENP-X/MHF2 family.</text>
</comment>
<dbReference type="STRING" id="45286.A0A0X8HV20"/>
<dbReference type="GO" id="GO:0003677">
    <property type="term" value="F:DNA binding"/>
    <property type="evidence" value="ECO:0007669"/>
    <property type="project" value="UniProtKB-KW"/>
</dbReference>
<keyword evidence="4" id="KW-0238">DNA-binding</keyword>
<dbReference type="InterPro" id="IPR009072">
    <property type="entry name" value="Histone-fold"/>
</dbReference>
<reference evidence="7 8" key="1">
    <citation type="submission" date="2016-01" db="EMBL/GenBank/DDBJ databases">
        <title>Genome sequence of the yeast Holleya sinecauda.</title>
        <authorList>
            <person name="Dietrich F.S."/>
        </authorList>
    </citation>
    <scope>NUCLEOTIDE SEQUENCE [LARGE SCALE GENOMIC DNA]</scope>
    <source>
        <strain evidence="7 8">ATCC 58844</strain>
    </source>
</reference>
<dbReference type="OrthoDB" id="2500381at2759"/>
<dbReference type="Proteomes" id="UP000243052">
    <property type="component" value="Chromosome vii"/>
</dbReference>
<dbReference type="GO" id="GO:0046982">
    <property type="term" value="F:protein heterodimerization activity"/>
    <property type="evidence" value="ECO:0007669"/>
    <property type="project" value="InterPro"/>
</dbReference>
<protein>
    <submittedName>
        <fullName evidence="7">HGL299Wp</fullName>
    </submittedName>
</protein>
<evidence type="ECO:0000313" key="7">
    <source>
        <dbReference type="EMBL" id="AMD22041.1"/>
    </source>
</evidence>
<evidence type="ECO:0000313" key="8">
    <source>
        <dbReference type="Proteomes" id="UP000243052"/>
    </source>
</evidence>
<gene>
    <name evidence="7" type="ORF">AW171_hschr74049</name>
</gene>
<name>A0A0X8HV20_9SACH</name>
<accession>A0A0X8HV20</accession>
<dbReference type="EMBL" id="CP014247">
    <property type="protein sequence ID" value="AMD22041.1"/>
    <property type="molecule type" value="Genomic_DNA"/>
</dbReference>
<proteinExistence type="inferred from homology"/>
<evidence type="ECO:0000256" key="1">
    <source>
        <dbReference type="ARBA" id="ARBA00004123"/>
    </source>
</evidence>
<comment type="subcellular location">
    <subcellularLocation>
        <location evidence="1">Nucleus</location>
    </subcellularLocation>
</comment>
<dbReference type="GO" id="GO:0071821">
    <property type="term" value="C:FANCM-MHF complex"/>
    <property type="evidence" value="ECO:0007669"/>
    <property type="project" value="TreeGrafter"/>
</dbReference>
<dbReference type="GO" id="GO:0000712">
    <property type="term" value="P:resolution of meiotic recombination intermediates"/>
    <property type="evidence" value="ECO:0007669"/>
    <property type="project" value="TreeGrafter"/>
</dbReference>
<evidence type="ECO:0000256" key="6">
    <source>
        <dbReference type="ARBA" id="ARBA00023242"/>
    </source>
</evidence>
<keyword evidence="3" id="KW-0227">DNA damage</keyword>
<dbReference type="GO" id="GO:0006281">
    <property type="term" value="P:DNA repair"/>
    <property type="evidence" value="ECO:0007669"/>
    <property type="project" value="UniProtKB-KW"/>
</dbReference>